<evidence type="ECO:0000313" key="1">
    <source>
        <dbReference type="EMBL" id="CAJ1968041.1"/>
    </source>
</evidence>
<accession>A0AA86SRS1</accession>
<sequence>MSSLQFRYSLSPLCPTPVPHPHGPAFAFPRIFPPRIRGRLRVFLPLRGRRVLSICCSSKTGSQLQRVSVPEDDDRPPFDINLAVILAGFAFEAYTTPPENMGRREVDAAGCKTVYLSEYVLVAFVTFMAALKDAVYLLTKEPTWNEEFTFNIKQPPSQSLQVNNHDPCMHYKSFFHILASFVDLDLLEPNTIDSSVLERMFIVDLNIGSVLDLLVMFFRLVTLYICVQKAIKVSSL</sequence>
<dbReference type="PANTHER" id="PTHR47759:SF2">
    <property type="entry name" value="TRIGLYCERIDE LIPASE"/>
    <property type="match status" value="1"/>
</dbReference>
<dbReference type="PANTHER" id="PTHR47759">
    <property type="entry name" value="OS04G0509100 PROTEIN"/>
    <property type="match status" value="1"/>
</dbReference>
<dbReference type="EMBL" id="OY731404">
    <property type="protein sequence ID" value="CAJ1968041.1"/>
    <property type="molecule type" value="Genomic_DNA"/>
</dbReference>
<keyword evidence="2" id="KW-1185">Reference proteome</keyword>
<dbReference type="Proteomes" id="UP001189624">
    <property type="component" value="Chromosome 7"/>
</dbReference>
<gene>
    <name evidence="1" type="ORF">AYBTSS11_LOCUS21501</name>
</gene>
<evidence type="ECO:0000313" key="2">
    <source>
        <dbReference type="Proteomes" id="UP001189624"/>
    </source>
</evidence>
<dbReference type="Gramene" id="rna-AYBTSS11_LOCUS21501">
    <property type="protein sequence ID" value="CAJ1968041.1"/>
    <property type="gene ID" value="gene-AYBTSS11_LOCUS21501"/>
</dbReference>
<name>A0AA86SRS1_9FABA</name>
<protein>
    <submittedName>
        <fullName evidence="1">Uncharacterized protein</fullName>
    </submittedName>
</protein>
<organism evidence="1 2">
    <name type="scientific">Sphenostylis stenocarpa</name>
    <dbReference type="NCBI Taxonomy" id="92480"/>
    <lineage>
        <taxon>Eukaryota</taxon>
        <taxon>Viridiplantae</taxon>
        <taxon>Streptophyta</taxon>
        <taxon>Embryophyta</taxon>
        <taxon>Tracheophyta</taxon>
        <taxon>Spermatophyta</taxon>
        <taxon>Magnoliopsida</taxon>
        <taxon>eudicotyledons</taxon>
        <taxon>Gunneridae</taxon>
        <taxon>Pentapetalae</taxon>
        <taxon>rosids</taxon>
        <taxon>fabids</taxon>
        <taxon>Fabales</taxon>
        <taxon>Fabaceae</taxon>
        <taxon>Papilionoideae</taxon>
        <taxon>50 kb inversion clade</taxon>
        <taxon>NPAAA clade</taxon>
        <taxon>indigoferoid/millettioid clade</taxon>
        <taxon>Phaseoleae</taxon>
        <taxon>Sphenostylis</taxon>
    </lineage>
</organism>
<proteinExistence type="predicted"/>
<dbReference type="CDD" id="cd00030">
    <property type="entry name" value="C2"/>
    <property type="match status" value="1"/>
</dbReference>
<reference evidence="1" key="1">
    <citation type="submission" date="2023-10" db="EMBL/GenBank/DDBJ databases">
        <authorList>
            <person name="Domelevo Entfellner J.-B."/>
        </authorList>
    </citation>
    <scope>NUCLEOTIDE SEQUENCE</scope>
</reference>
<dbReference type="AlphaFoldDB" id="A0AA86SRS1"/>